<dbReference type="EMBL" id="UINC01105155">
    <property type="protein sequence ID" value="SVC68879.1"/>
    <property type="molecule type" value="Genomic_DNA"/>
</dbReference>
<evidence type="ECO:0008006" key="2">
    <source>
        <dbReference type="Google" id="ProtNLM"/>
    </source>
</evidence>
<gene>
    <name evidence="1" type="ORF">METZ01_LOCUS321733</name>
</gene>
<proteinExistence type="predicted"/>
<dbReference type="CDD" id="cd20175">
    <property type="entry name" value="ThyX"/>
    <property type="match status" value="1"/>
</dbReference>
<dbReference type="SUPFAM" id="SSF69796">
    <property type="entry name" value="Thymidylate synthase-complementing protein Thy1"/>
    <property type="match status" value="1"/>
</dbReference>
<name>A0A382P640_9ZZZZ</name>
<dbReference type="GO" id="GO:0050797">
    <property type="term" value="F:thymidylate synthase (FAD) activity"/>
    <property type="evidence" value="ECO:0007669"/>
    <property type="project" value="InterPro"/>
</dbReference>
<dbReference type="AlphaFoldDB" id="A0A382P640"/>
<feature type="non-terminal residue" evidence="1">
    <location>
        <position position="107"/>
    </location>
</feature>
<dbReference type="PROSITE" id="PS51331">
    <property type="entry name" value="THYX"/>
    <property type="match status" value="1"/>
</dbReference>
<accession>A0A382P640</accession>
<dbReference type="PANTHER" id="PTHR34934">
    <property type="entry name" value="FLAVIN-DEPENDENT THYMIDYLATE SYNTHASE"/>
    <property type="match status" value="1"/>
</dbReference>
<dbReference type="Gene3D" id="3.30.1360.170">
    <property type="match status" value="1"/>
</dbReference>
<organism evidence="1">
    <name type="scientific">marine metagenome</name>
    <dbReference type="NCBI Taxonomy" id="408172"/>
    <lineage>
        <taxon>unclassified sequences</taxon>
        <taxon>metagenomes</taxon>
        <taxon>ecological metagenomes</taxon>
    </lineage>
</organism>
<protein>
    <recommendedName>
        <fullName evidence="2">Thymidylate synthase (FAD)</fullName>
    </recommendedName>
</protein>
<reference evidence="1" key="1">
    <citation type="submission" date="2018-05" db="EMBL/GenBank/DDBJ databases">
        <authorList>
            <person name="Lanie J.A."/>
            <person name="Ng W.-L."/>
            <person name="Kazmierczak K.M."/>
            <person name="Andrzejewski T.M."/>
            <person name="Davidsen T.M."/>
            <person name="Wayne K.J."/>
            <person name="Tettelin H."/>
            <person name="Glass J.I."/>
            <person name="Rusch D."/>
            <person name="Podicherti R."/>
            <person name="Tsui H.-C.T."/>
            <person name="Winkler M.E."/>
        </authorList>
    </citation>
    <scope>NUCLEOTIDE SEQUENCE</scope>
</reference>
<dbReference type="InterPro" id="IPR003669">
    <property type="entry name" value="Thymidylate_synthase_ThyX"/>
</dbReference>
<dbReference type="GO" id="GO:0004799">
    <property type="term" value="F:thymidylate synthase activity"/>
    <property type="evidence" value="ECO:0007669"/>
    <property type="project" value="TreeGrafter"/>
</dbReference>
<dbReference type="Pfam" id="PF02511">
    <property type="entry name" value="Thy1"/>
    <property type="match status" value="1"/>
</dbReference>
<dbReference type="InterPro" id="IPR036098">
    <property type="entry name" value="Thymidylate_synthase_ThyX_sf"/>
</dbReference>
<dbReference type="PANTHER" id="PTHR34934:SF1">
    <property type="entry name" value="FLAVIN-DEPENDENT THYMIDYLATE SYNTHASE"/>
    <property type="match status" value="1"/>
</dbReference>
<dbReference type="GO" id="GO:0070402">
    <property type="term" value="F:NADPH binding"/>
    <property type="evidence" value="ECO:0007669"/>
    <property type="project" value="TreeGrafter"/>
</dbReference>
<dbReference type="GO" id="GO:0050660">
    <property type="term" value="F:flavin adenine dinucleotide binding"/>
    <property type="evidence" value="ECO:0007669"/>
    <property type="project" value="InterPro"/>
</dbReference>
<evidence type="ECO:0000313" key="1">
    <source>
        <dbReference type="EMBL" id="SVC68879.1"/>
    </source>
</evidence>
<dbReference type="GO" id="GO:0006231">
    <property type="term" value="P:dTMP biosynthetic process"/>
    <property type="evidence" value="ECO:0007669"/>
    <property type="project" value="InterPro"/>
</dbReference>
<sequence>MEVELVDHMGSDLTVVNAARVSFGKRKEEVTKGDEQLIKYLSQHGHWSPFAHCSLQFHIKAPVFVARQLVKHQVGLSWNEISRRYVDTDVEFYEVDKWRGKSKDKKQ</sequence>